<keyword evidence="1" id="KW-0472">Membrane</keyword>
<dbReference type="RefSeq" id="WP_381182896.1">
    <property type="nucleotide sequence ID" value="NZ_JBHSFK010000035.1"/>
</dbReference>
<evidence type="ECO:0000313" key="3">
    <source>
        <dbReference type="Proteomes" id="UP001595839"/>
    </source>
</evidence>
<keyword evidence="3" id="KW-1185">Reference proteome</keyword>
<evidence type="ECO:0008006" key="4">
    <source>
        <dbReference type="Google" id="ProtNLM"/>
    </source>
</evidence>
<reference evidence="3" key="1">
    <citation type="journal article" date="2019" name="Int. J. Syst. Evol. Microbiol.">
        <title>The Global Catalogue of Microorganisms (GCM) 10K type strain sequencing project: providing services to taxonomists for standard genome sequencing and annotation.</title>
        <authorList>
            <consortium name="The Broad Institute Genomics Platform"/>
            <consortium name="The Broad Institute Genome Sequencing Center for Infectious Disease"/>
            <person name="Wu L."/>
            <person name="Ma J."/>
        </authorList>
    </citation>
    <scope>NUCLEOTIDE SEQUENCE [LARGE SCALE GENOMIC DNA]</scope>
    <source>
        <strain evidence="3">CGMCC 4.7177</strain>
    </source>
</reference>
<evidence type="ECO:0000256" key="1">
    <source>
        <dbReference type="SAM" id="Phobius"/>
    </source>
</evidence>
<sequence length="249" mass="27453">MEEPERVDEAVPAGRTRRRGRTATMIAAAVVLGVVAGVCTGYVVQAGREPTALPPLSQPVLRQAKGEVEPLSAARDRGVKTHGDLRKLLLSRPKGAADGQFSAGNDGWEDIASYADRYERPDNAFNNLVDDEFRRVAVTSWRVGDTYEVGIALVQFLQESKPAASEWAEHDHYWAAKGDDTRSWSIPGTGDGRAYVHTSPKRRAGYLPLYRAEAYAWRGDVCVEVWVNDSKPISKAKIMDLAQRQMGKL</sequence>
<name>A0ABV9B1P4_9ACTN</name>
<comment type="caution">
    <text evidence="2">The sequence shown here is derived from an EMBL/GenBank/DDBJ whole genome shotgun (WGS) entry which is preliminary data.</text>
</comment>
<proteinExistence type="predicted"/>
<feature type="transmembrane region" description="Helical" evidence="1">
    <location>
        <begin position="25"/>
        <end position="44"/>
    </location>
</feature>
<dbReference type="EMBL" id="JBHSFK010000035">
    <property type="protein sequence ID" value="MFC4505569.1"/>
    <property type="molecule type" value="Genomic_DNA"/>
</dbReference>
<gene>
    <name evidence="2" type="ORF">ACFPIH_39945</name>
</gene>
<keyword evidence="1" id="KW-0812">Transmembrane</keyword>
<protein>
    <recommendedName>
        <fullName evidence="4">Lipoprotein</fullName>
    </recommendedName>
</protein>
<keyword evidence="1" id="KW-1133">Transmembrane helix</keyword>
<organism evidence="2 3">
    <name type="scientific">Streptomyces vulcanius</name>
    <dbReference type="NCBI Taxonomy" id="1441876"/>
    <lineage>
        <taxon>Bacteria</taxon>
        <taxon>Bacillati</taxon>
        <taxon>Actinomycetota</taxon>
        <taxon>Actinomycetes</taxon>
        <taxon>Kitasatosporales</taxon>
        <taxon>Streptomycetaceae</taxon>
        <taxon>Streptomyces</taxon>
    </lineage>
</organism>
<dbReference type="Proteomes" id="UP001595839">
    <property type="component" value="Unassembled WGS sequence"/>
</dbReference>
<evidence type="ECO:0000313" key="2">
    <source>
        <dbReference type="EMBL" id="MFC4505569.1"/>
    </source>
</evidence>
<accession>A0ABV9B1P4</accession>